<dbReference type="RefSeq" id="WP_102115392.1">
    <property type="nucleotide sequence ID" value="NZ_CP025615.1"/>
</dbReference>
<evidence type="ECO:0000259" key="2">
    <source>
        <dbReference type="Pfam" id="PF03050"/>
    </source>
</evidence>
<dbReference type="PANTHER" id="PTHR33678:SF2">
    <property type="match status" value="1"/>
</dbReference>
<sequence length="452" mass="50172">MEKPVVRRLSDTEKDALLVDQAAMIARLVARITELEALVGKVRKNSSNSHLPPSQDGLGRPNRKDEKHKAGKPRPSRPGVSRSLAVEPDRTERRFAEQCPHCETVVTAAEQRRRHGYDHIDLPVVRPAVTRVELFGGRCRCCGKRYRAAPPAGMLPGTPFGAGIRSLLAYLHHSHHVGFERLSRMLGEMFGLSISEGAIANSFRRMQAPLDKAGTLIKAKLLTAPVIASDETTTRVDGITHWQWVFHSDQAVLHQIVPSRGRAAAEQVLGEYRPQIWVSDRYAGQQGLGQTHQVCLAHVLRDVQYAIDSGDSITAPKTRDHLRWAIRVGKRRPSLKDSTLSAYAAKAERGLDALLGFPASHPAGRDLQRQIKAWRNKFFVFMTDRRVPPTNNRSEQEIRPSVVFRKVTNGFRSQWGPAIHAGYRSVTGTARLYGTSAWNAIQALIGGTFALA</sequence>
<dbReference type="Pfam" id="PF03050">
    <property type="entry name" value="DDE_Tnp_IS66"/>
    <property type="match status" value="1"/>
</dbReference>
<evidence type="ECO:0000256" key="1">
    <source>
        <dbReference type="SAM" id="MobiDB-lite"/>
    </source>
</evidence>
<reference evidence="3 4" key="1">
    <citation type="submission" date="2017-12" db="EMBL/GenBank/DDBJ databases">
        <title>Genomes of bacteria within cyanobacterial aggregates.</title>
        <authorList>
            <person name="Cai H."/>
        </authorList>
    </citation>
    <scope>NUCLEOTIDE SEQUENCE [LARGE SCALE GENOMIC DNA]</scope>
    <source>
        <strain evidence="3 4">TH16</strain>
        <plasmid evidence="3 4">unnamed3</plasmid>
    </source>
</reference>
<dbReference type="NCBIfam" id="NF033517">
    <property type="entry name" value="transpos_IS66"/>
    <property type="match status" value="1"/>
</dbReference>
<geneLocation type="plasmid" evidence="3 4">
    <name>unnamed3</name>
</geneLocation>
<evidence type="ECO:0000313" key="3">
    <source>
        <dbReference type="EMBL" id="AUN33889.1"/>
    </source>
</evidence>
<dbReference type="Proteomes" id="UP000234752">
    <property type="component" value="Plasmid unnamed3"/>
</dbReference>
<protein>
    <submittedName>
        <fullName evidence="3">IS66 family transposase</fullName>
    </submittedName>
</protein>
<accession>A0A2K9NLD7</accession>
<dbReference type="EMBL" id="CP025615">
    <property type="protein sequence ID" value="AUN33889.1"/>
    <property type="molecule type" value="Genomic_DNA"/>
</dbReference>
<dbReference type="KEGG" id="ncb:C0V82_26075"/>
<gene>
    <name evidence="3" type="ORF">C0V82_26075</name>
</gene>
<dbReference type="AlphaFoldDB" id="A0A2K9NLD7"/>
<dbReference type="InterPro" id="IPR004291">
    <property type="entry name" value="Transposase_IS66_central"/>
</dbReference>
<proteinExistence type="predicted"/>
<keyword evidence="4" id="KW-1185">Reference proteome</keyword>
<dbReference type="InterPro" id="IPR052344">
    <property type="entry name" value="Transposase-related"/>
</dbReference>
<organism evidence="3 4">
    <name type="scientific">Niveispirillum cyanobacteriorum</name>
    <dbReference type="NCBI Taxonomy" id="1612173"/>
    <lineage>
        <taxon>Bacteria</taxon>
        <taxon>Pseudomonadati</taxon>
        <taxon>Pseudomonadota</taxon>
        <taxon>Alphaproteobacteria</taxon>
        <taxon>Rhodospirillales</taxon>
        <taxon>Azospirillaceae</taxon>
        <taxon>Niveispirillum</taxon>
    </lineage>
</organism>
<name>A0A2K9NLD7_9PROT</name>
<evidence type="ECO:0000313" key="4">
    <source>
        <dbReference type="Proteomes" id="UP000234752"/>
    </source>
</evidence>
<keyword evidence="3" id="KW-0614">Plasmid</keyword>
<dbReference type="OrthoDB" id="7244131at2"/>
<feature type="domain" description="Transposase IS66 central" evidence="2">
    <location>
        <begin position="159"/>
        <end position="416"/>
    </location>
</feature>
<dbReference type="PANTHER" id="PTHR33678">
    <property type="entry name" value="BLL1576 PROTEIN"/>
    <property type="match status" value="1"/>
</dbReference>
<feature type="region of interest" description="Disordered" evidence="1">
    <location>
        <begin position="44"/>
        <end position="93"/>
    </location>
</feature>